<dbReference type="SUPFAM" id="SSF51197">
    <property type="entry name" value="Clavaminate synthase-like"/>
    <property type="match status" value="1"/>
</dbReference>
<keyword evidence="2 4" id="KW-0479">Metal-binding</keyword>
<keyword evidence="6" id="KW-1185">Reference proteome</keyword>
<dbReference type="GO" id="GO:0016706">
    <property type="term" value="F:2-oxoglutarate-dependent dioxygenase activity"/>
    <property type="evidence" value="ECO:0007669"/>
    <property type="project" value="UniProtKB-ARBA"/>
</dbReference>
<evidence type="ECO:0000256" key="4">
    <source>
        <dbReference type="RuleBase" id="RU003682"/>
    </source>
</evidence>
<dbReference type="InterPro" id="IPR026992">
    <property type="entry name" value="DIOX_N"/>
</dbReference>
<dbReference type="GO" id="GO:0002238">
    <property type="term" value="P:response to molecule of fungal origin"/>
    <property type="evidence" value="ECO:0007669"/>
    <property type="project" value="UniProtKB-ARBA"/>
</dbReference>
<feature type="domain" description="Fe2OG dioxygenase" evidence="5">
    <location>
        <begin position="202"/>
        <end position="302"/>
    </location>
</feature>
<dbReference type="Proteomes" id="UP001652660">
    <property type="component" value="Chromosome 6c"/>
</dbReference>
<dbReference type="GO" id="GO:0009805">
    <property type="term" value="P:coumarin biosynthetic process"/>
    <property type="evidence" value="ECO:0007669"/>
    <property type="project" value="UniProtKB-ARBA"/>
</dbReference>
<protein>
    <submittedName>
        <fullName evidence="7">Protein LATERAL BRANCHING OXIDOREDUCTASE 1-like</fullName>
    </submittedName>
</protein>
<dbReference type="InterPro" id="IPR050295">
    <property type="entry name" value="Plant_2OG-oxidoreductases"/>
</dbReference>
<dbReference type="Gene3D" id="2.60.120.330">
    <property type="entry name" value="B-lactam Antibiotic, Isopenicillin N Synthase, Chain"/>
    <property type="match status" value="1"/>
</dbReference>
<keyword evidence="4" id="KW-0560">Oxidoreductase</keyword>
<accession>A0A6P6SL08</accession>
<dbReference type="InterPro" id="IPR044861">
    <property type="entry name" value="IPNS-like_FE2OG_OXY"/>
</dbReference>
<dbReference type="FunFam" id="2.60.120.330:FF:000018">
    <property type="entry name" value="2-oxoglutarate (2OG) and Fe(II)-dependent oxygenase superfamily protein"/>
    <property type="match status" value="1"/>
</dbReference>
<dbReference type="Pfam" id="PF14226">
    <property type="entry name" value="DIOX_N"/>
    <property type="match status" value="1"/>
</dbReference>
<organism evidence="6 7">
    <name type="scientific">Coffea arabica</name>
    <name type="common">Arabian coffee</name>
    <dbReference type="NCBI Taxonomy" id="13443"/>
    <lineage>
        <taxon>Eukaryota</taxon>
        <taxon>Viridiplantae</taxon>
        <taxon>Streptophyta</taxon>
        <taxon>Embryophyta</taxon>
        <taxon>Tracheophyta</taxon>
        <taxon>Spermatophyta</taxon>
        <taxon>Magnoliopsida</taxon>
        <taxon>eudicotyledons</taxon>
        <taxon>Gunneridae</taxon>
        <taxon>Pentapetalae</taxon>
        <taxon>asterids</taxon>
        <taxon>lamiids</taxon>
        <taxon>Gentianales</taxon>
        <taxon>Rubiaceae</taxon>
        <taxon>Ixoroideae</taxon>
        <taxon>Gardenieae complex</taxon>
        <taxon>Bertiereae - Coffeeae clade</taxon>
        <taxon>Coffeeae</taxon>
        <taxon>Coffea</taxon>
    </lineage>
</organism>
<reference evidence="7" key="2">
    <citation type="submission" date="2025-08" db="UniProtKB">
        <authorList>
            <consortium name="RefSeq"/>
        </authorList>
    </citation>
    <scope>IDENTIFICATION</scope>
    <source>
        <tissue evidence="7">Leaves</tissue>
    </source>
</reference>
<dbReference type="RefSeq" id="XP_027066584.1">
    <property type="nucleotide sequence ID" value="XM_027210783.2"/>
</dbReference>
<dbReference type="PANTHER" id="PTHR47991">
    <property type="entry name" value="OXOGLUTARATE/IRON-DEPENDENT DIOXYGENASE"/>
    <property type="match status" value="1"/>
</dbReference>
<dbReference type="GO" id="GO:0046872">
    <property type="term" value="F:metal ion binding"/>
    <property type="evidence" value="ECO:0007669"/>
    <property type="project" value="UniProtKB-KW"/>
</dbReference>
<dbReference type="InterPro" id="IPR005123">
    <property type="entry name" value="Oxoglu/Fe-dep_dioxygenase_dom"/>
</dbReference>
<gene>
    <name evidence="7" type="primary">LOC113692384</name>
</gene>
<sequence length="355" mass="40773">MAGDSELDPYRMVQELAEDGDEIPERFICKDTPYGLITASLPLMDIPVIDLSRLSSSSATTDEELEKLQSALSSWGCFQVINHGIEFCLLDELRENGRQFLKLPMKDKQKYARAASEIEGYGNDMILYENQTLDWTDRIYLLVSPEDGRKLQYWPEDPKSFRVVLEEYTTRVKMIVETLLKSMAKALNLPDNSFLNQYGERPVMYTRYNFYPPCPRPDLVHGVKPHADGSAITVLQQDEEVEGLQFLKDNQWFRVPIRPHALIVNVGDEIEVMSNGIFKSPLHRALTNSAKERISVATFCSPEVGKEIGSVEELINDKNPRLYKTYKTVKDYPEIFFKYYQQGKRPIDAVKLYSS</sequence>
<dbReference type="Pfam" id="PF03171">
    <property type="entry name" value="2OG-FeII_Oxy"/>
    <property type="match status" value="1"/>
</dbReference>
<name>A0A6P6SL08_COFAR</name>
<evidence type="ECO:0000256" key="2">
    <source>
        <dbReference type="ARBA" id="ARBA00022723"/>
    </source>
</evidence>
<keyword evidence="3 4" id="KW-0408">Iron</keyword>
<dbReference type="InterPro" id="IPR027443">
    <property type="entry name" value="IPNS-like_sf"/>
</dbReference>
<evidence type="ECO:0000259" key="5">
    <source>
        <dbReference type="PROSITE" id="PS51471"/>
    </source>
</evidence>
<dbReference type="PROSITE" id="PS51471">
    <property type="entry name" value="FE2OG_OXY"/>
    <property type="match status" value="1"/>
</dbReference>
<reference evidence="6" key="1">
    <citation type="journal article" date="2025" name="Foods">
        <title>Unveiling the Microbial Signatures of Arabica Coffee Cherries: Insights into Ripeness Specific Diversity, Functional Traits, and Implications for Quality and Safety.</title>
        <authorList>
            <consortium name="RefSeq"/>
            <person name="Tenea G.N."/>
            <person name="Cifuentes V."/>
            <person name="Reyes P."/>
            <person name="Cevallos-Vallejos M."/>
        </authorList>
    </citation>
    <scope>NUCLEOTIDE SEQUENCE [LARGE SCALE GENOMIC DNA]</scope>
</reference>
<dbReference type="AlphaFoldDB" id="A0A6P6SL08"/>
<dbReference type="GeneID" id="113692384"/>
<evidence type="ECO:0000256" key="1">
    <source>
        <dbReference type="ARBA" id="ARBA00008056"/>
    </source>
</evidence>
<evidence type="ECO:0000256" key="3">
    <source>
        <dbReference type="ARBA" id="ARBA00023004"/>
    </source>
</evidence>
<proteinExistence type="inferred from homology"/>
<comment type="similarity">
    <text evidence="1 4">Belongs to the iron/ascorbate-dependent oxidoreductase family.</text>
</comment>
<evidence type="ECO:0000313" key="6">
    <source>
        <dbReference type="Proteomes" id="UP001652660"/>
    </source>
</evidence>
<dbReference type="OrthoDB" id="288590at2759"/>
<evidence type="ECO:0000313" key="7">
    <source>
        <dbReference type="RefSeq" id="XP_027066584.1"/>
    </source>
</evidence>